<dbReference type="Proteomes" id="UP000694414">
    <property type="component" value="Unplaced"/>
</dbReference>
<dbReference type="GO" id="GO:0005840">
    <property type="term" value="C:ribosome"/>
    <property type="evidence" value="ECO:0007669"/>
    <property type="project" value="InterPro"/>
</dbReference>
<sequence>VPKKNSQKQRNVSILSCLIGVDDILVLAQLVSSTLYLGYILDFYKFKVIPYIKK</sequence>
<dbReference type="AlphaFoldDB" id="A0A8C9A3U0"/>
<dbReference type="GO" id="GO:0006412">
    <property type="term" value="P:translation"/>
    <property type="evidence" value="ECO:0007669"/>
    <property type="project" value="InterPro"/>
</dbReference>
<organism evidence="1 2">
    <name type="scientific">Prolemur simus</name>
    <name type="common">Greater bamboo lemur</name>
    <name type="synonym">Hapalemur simus</name>
    <dbReference type="NCBI Taxonomy" id="1328070"/>
    <lineage>
        <taxon>Eukaryota</taxon>
        <taxon>Metazoa</taxon>
        <taxon>Chordata</taxon>
        <taxon>Craniata</taxon>
        <taxon>Vertebrata</taxon>
        <taxon>Euteleostomi</taxon>
        <taxon>Mammalia</taxon>
        <taxon>Eutheria</taxon>
        <taxon>Euarchontoglires</taxon>
        <taxon>Primates</taxon>
        <taxon>Strepsirrhini</taxon>
        <taxon>Lemuriformes</taxon>
        <taxon>Lemuridae</taxon>
        <taxon>Prolemur</taxon>
    </lineage>
</organism>
<evidence type="ECO:0000313" key="2">
    <source>
        <dbReference type="Proteomes" id="UP000694414"/>
    </source>
</evidence>
<reference evidence="1" key="2">
    <citation type="submission" date="2025-09" db="UniProtKB">
        <authorList>
            <consortium name="Ensembl"/>
        </authorList>
    </citation>
    <scope>IDENTIFICATION</scope>
</reference>
<dbReference type="GeneTree" id="ENSGT00910000148597"/>
<dbReference type="Ensembl" id="ENSPSMT00000031056.1">
    <property type="protein sequence ID" value="ENSPSMP00000026831.1"/>
    <property type="gene ID" value="ENSPSMG00000018803.1"/>
</dbReference>
<proteinExistence type="predicted"/>
<evidence type="ECO:0000313" key="1">
    <source>
        <dbReference type="Ensembl" id="ENSPSMP00000026831.1"/>
    </source>
</evidence>
<dbReference type="GO" id="GO:0003735">
    <property type="term" value="F:structural constituent of ribosome"/>
    <property type="evidence" value="ECO:0007669"/>
    <property type="project" value="InterPro"/>
</dbReference>
<reference evidence="1" key="1">
    <citation type="submission" date="2025-08" db="UniProtKB">
        <authorList>
            <consortium name="Ensembl"/>
        </authorList>
    </citation>
    <scope>IDENTIFICATION</scope>
</reference>
<protein>
    <submittedName>
        <fullName evidence="1">Uncharacterized protein</fullName>
    </submittedName>
</protein>
<name>A0A8C9A3U0_PROSS</name>
<keyword evidence="2" id="KW-1185">Reference proteome</keyword>
<dbReference type="InterPro" id="IPR018130">
    <property type="entry name" value="Ribosomal_uS2_CS"/>
</dbReference>
<dbReference type="PROSITE" id="PS00962">
    <property type="entry name" value="RIBOSOMAL_S2_1"/>
    <property type="match status" value="1"/>
</dbReference>
<accession>A0A8C9A3U0</accession>